<dbReference type="EMBL" id="CP002287">
    <property type="protein sequence ID" value="ADP15159.1"/>
    <property type="molecule type" value="Genomic_DNA"/>
</dbReference>
<proteinExistence type="predicted"/>
<dbReference type="HOGENOM" id="CLU_1287396_0_0_4"/>
<dbReference type="Proteomes" id="UP000006876">
    <property type="component" value="Chromosome"/>
</dbReference>
<gene>
    <name evidence="1" type="ordered locus">AXYL_01825</name>
</gene>
<dbReference type="KEGG" id="axy:AXYL_01825"/>
<sequence>MPRVRQVPLSEIHANGRPYYERLFKGGDPTVNPGTATGTPGHWWSTIALRPYIFDHAAAHMGMLGLFGAEASSQLDPRAREIALMRVGFLMASQFVYSQHCKIADVLGIPQAKIDAIQHWNVEPDLWTPLERAILAYADAIVLDRGRVPDGVFNALHTLMKDEDIAEITYHIGGYMLHASFCRALRLEWDDVPERVQEVPWPEGTDLVAIKKKRADSHRSNAAEQSHR</sequence>
<evidence type="ECO:0000313" key="1">
    <source>
        <dbReference type="EMBL" id="ADP15159.1"/>
    </source>
</evidence>
<dbReference type="RefSeq" id="WP_013392495.1">
    <property type="nucleotide sequence ID" value="NC_014640.1"/>
</dbReference>
<dbReference type="OrthoDB" id="9087709at2"/>
<name>E3HWW8_ACHXA</name>
<dbReference type="PANTHER" id="PTHR34846:SF11">
    <property type="entry name" value="4-CARBOXYMUCONOLACTONE DECARBOXYLASE FAMILY PROTEIN (AFU_ORTHOLOGUE AFUA_6G11590)"/>
    <property type="match status" value="1"/>
</dbReference>
<dbReference type="InterPro" id="IPR029032">
    <property type="entry name" value="AhpD-like"/>
</dbReference>
<evidence type="ECO:0000313" key="2">
    <source>
        <dbReference type="Proteomes" id="UP000006876"/>
    </source>
</evidence>
<dbReference type="AlphaFoldDB" id="E3HWW8"/>
<dbReference type="eggNOG" id="COG2128">
    <property type="taxonomic scope" value="Bacteria"/>
</dbReference>
<dbReference type="SUPFAM" id="SSF69118">
    <property type="entry name" value="AhpD-like"/>
    <property type="match status" value="1"/>
</dbReference>
<accession>E3HWW8</accession>
<dbReference type="PATRIC" id="fig|762376.5.peg.1820"/>
<protein>
    <submittedName>
        <fullName evidence="1">Carboxymuconolactone decarboxylase</fullName>
    </submittedName>
</protein>
<organism evidence="1 2">
    <name type="scientific">Achromobacter xylosoxidans (strain A8)</name>
    <dbReference type="NCBI Taxonomy" id="762376"/>
    <lineage>
        <taxon>Bacteria</taxon>
        <taxon>Pseudomonadati</taxon>
        <taxon>Pseudomonadota</taxon>
        <taxon>Betaproteobacteria</taxon>
        <taxon>Burkholderiales</taxon>
        <taxon>Alcaligenaceae</taxon>
        <taxon>Achromobacter</taxon>
    </lineage>
</organism>
<dbReference type="STRING" id="762376.AXYL_01825"/>
<dbReference type="PANTHER" id="PTHR34846">
    <property type="entry name" value="4-CARBOXYMUCONOLACTONE DECARBOXYLASE FAMILY PROTEIN (AFU_ORTHOLOGUE AFUA_6G11590)"/>
    <property type="match status" value="1"/>
</dbReference>
<reference evidence="1 2" key="1">
    <citation type="journal article" date="2011" name="J. Bacteriol.">
        <title>Complete genome sequence of the haloaromatic acid-degrading bacterium Achromobacter xylosoxidans A8.</title>
        <authorList>
            <person name="Strnad H."/>
            <person name="Ridl J."/>
            <person name="Paces J."/>
            <person name="Kolar M."/>
            <person name="Vlcek C."/>
            <person name="Paces V."/>
        </authorList>
    </citation>
    <scope>NUCLEOTIDE SEQUENCE [LARGE SCALE GENOMIC DNA]</scope>
    <source>
        <strain evidence="1 2">A8</strain>
    </source>
</reference>
<dbReference type="Gene3D" id="1.20.1290.10">
    <property type="entry name" value="AhpD-like"/>
    <property type="match status" value="1"/>
</dbReference>